<dbReference type="RefSeq" id="WP_211800382.1">
    <property type="nucleotide sequence ID" value="NZ_JAGSCS010000005.1"/>
</dbReference>
<dbReference type="AlphaFoldDB" id="A0A941HQ87"/>
<evidence type="ECO:0000256" key="4">
    <source>
        <dbReference type="ARBA" id="ARBA00022989"/>
    </source>
</evidence>
<dbReference type="Proteomes" id="UP000675379">
    <property type="component" value="Unassembled WGS sequence"/>
</dbReference>
<comment type="caution">
    <text evidence="10">The sequence shown here is derived from an EMBL/GenBank/DDBJ whole genome shotgun (WGS) entry which is preliminary data.</text>
</comment>
<evidence type="ECO:0000259" key="9">
    <source>
        <dbReference type="Pfam" id="PF12704"/>
    </source>
</evidence>
<evidence type="ECO:0000256" key="5">
    <source>
        <dbReference type="ARBA" id="ARBA00023136"/>
    </source>
</evidence>
<feature type="domain" description="MacB-like periplasmic core" evidence="9">
    <location>
        <begin position="21"/>
        <end position="244"/>
    </location>
</feature>
<dbReference type="InterPro" id="IPR025857">
    <property type="entry name" value="MacB_PCD"/>
</dbReference>
<evidence type="ECO:0000313" key="10">
    <source>
        <dbReference type="EMBL" id="MBR0575770.1"/>
    </source>
</evidence>
<dbReference type="PANTHER" id="PTHR30572">
    <property type="entry name" value="MEMBRANE COMPONENT OF TRANSPORTER-RELATED"/>
    <property type="match status" value="1"/>
</dbReference>
<comment type="similarity">
    <text evidence="6">Belongs to the ABC-4 integral membrane protein family.</text>
</comment>
<reference evidence="10" key="1">
    <citation type="submission" date="2021-04" db="EMBL/GenBank/DDBJ databases">
        <title>Proteiniclasticum sedimins sp. nov., an obligate anaerobic bacterium isolated from anaerobic sludge.</title>
        <authorList>
            <person name="Liu J."/>
        </authorList>
    </citation>
    <scope>NUCLEOTIDE SEQUENCE</scope>
    <source>
        <strain evidence="10">BAD-10</strain>
    </source>
</reference>
<feature type="domain" description="ABC3 transporter permease C-terminal" evidence="8">
    <location>
        <begin position="285"/>
        <end position="398"/>
    </location>
</feature>
<feature type="transmembrane region" description="Helical" evidence="7">
    <location>
        <begin position="282"/>
        <end position="306"/>
    </location>
</feature>
<sequence>MQIKESFKIALDSILSNKMRSFLTMLGIIIGISSVITILALGEGGRNYITGTFENIGATTIEVSVMGEDLRASDYFTKEDIAFLKNRLPDIKYTTPVGQARGSIATPNGQMTAVYSAGSGDLKYIVNAEFLEGRFFTNLEAEEARSVAVIDENTAQELFGRRDNIVGESAQISFRNSVRRVKIIGVTKTLNPLAGSSNFGSNFPAFVYIPYNVYLSMLPQAEPIESFFVSSVSRETTDPLARNIVNLLKVRKNNMDREVYQANSFIQTLDQVNSIITIFTTFISAVAAISLLVGGIGVMNIMLVSVTERTREIGIRKAIGATTTNILFQFLTESVIIALIGGLLGMTLGILFSTVGGSYVGITPVISLAQVLGVALFSSAIGIFFGIYPARKAARMDPIDALRYE</sequence>
<evidence type="ECO:0000259" key="8">
    <source>
        <dbReference type="Pfam" id="PF02687"/>
    </source>
</evidence>
<dbReference type="GO" id="GO:0022857">
    <property type="term" value="F:transmembrane transporter activity"/>
    <property type="evidence" value="ECO:0007669"/>
    <property type="project" value="TreeGrafter"/>
</dbReference>
<keyword evidence="11" id="KW-1185">Reference proteome</keyword>
<keyword evidence="4 7" id="KW-1133">Transmembrane helix</keyword>
<gene>
    <name evidence="10" type="ORF">KCG48_05375</name>
</gene>
<name>A0A941HQ87_9CLOT</name>
<keyword evidence="3 7" id="KW-0812">Transmembrane</keyword>
<dbReference type="GO" id="GO:0005886">
    <property type="term" value="C:plasma membrane"/>
    <property type="evidence" value="ECO:0007669"/>
    <property type="project" value="UniProtKB-SubCell"/>
</dbReference>
<dbReference type="InterPro" id="IPR050250">
    <property type="entry name" value="Macrolide_Exporter_MacB"/>
</dbReference>
<keyword evidence="2" id="KW-1003">Cell membrane</keyword>
<dbReference type="EMBL" id="JAGSCS010000005">
    <property type="protein sequence ID" value="MBR0575770.1"/>
    <property type="molecule type" value="Genomic_DNA"/>
</dbReference>
<evidence type="ECO:0000256" key="6">
    <source>
        <dbReference type="ARBA" id="ARBA00038076"/>
    </source>
</evidence>
<dbReference type="Pfam" id="PF12704">
    <property type="entry name" value="MacB_PCD"/>
    <property type="match status" value="1"/>
</dbReference>
<evidence type="ECO:0000256" key="7">
    <source>
        <dbReference type="SAM" id="Phobius"/>
    </source>
</evidence>
<dbReference type="InterPro" id="IPR003838">
    <property type="entry name" value="ABC3_permease_C"/>
</dbReference>
<dbReference type="PANTHER" id="PTHR30572:SF4">
    <property type="entry name" value="ABC TRANSPORTER PERMEASE YTRF"/>
    <property type="match status" value="1"/>
</dbReference>
<evidence type="ECO:0000313" key="11">
    <source>
        <dbReference type="Proteomes" id="UP000675379"/>
    </source>
</evidence>
<feature type="transmembrane region" description="Helical" evidence="7">
    <location>
        <begin position="21"/>
        <end position="42"/>
    </location>
</feature>
<feature type="transmembrane region" description="Helical" evidence="7">
    <location>
        <begin position="365"/>
        <end position="388"/>
    </location>
</feature>
<evidence type="ECO:0000256" key="2">
    <source>
        <dbReference type="ARBA" id="ARBA00022475"/>
    </source>
</evidence>
<keyword evidence="5 7" id="KW-0472">Membrane</keyword>
<organism evidence="10 11">
    <name type="scientific">Proteiniclasticum sediminis</name>
    <dbReference type="NCBI Taxonomy" id="2804028"/>
    <lineage>
        <taxon>Bacteria</taxon>
        <taxon>Bacillati</taxon>
        <taxon>Bacillota</taxon>
        <taxon>Clostridia</taxon>
        <taxon>Eubacteriales</taxon>
        <taxon>Clostridiaceae</taxon>
        <taxon>Proteiniclasticum</taxon>
    </lineage>
</organism>
<feature type="transmembrane region" description="Helical" evidence="7">
    <location>
        <begin position="327"/>
        <end position="353"/>
    </location>
</feature>
<proteinExistence type="inferred from homology"/>
<dbReference type="Pfam" id="PF02687">
    <property type="entry name" value="FtsX"/>
    <property type="match status" value="1"/>
</dbReference>
<evidence type="ECO:0000256" key="3">
    <source>
        <dbReference type="ARBA" id="ARBA00022692"/>
    </source>
</evidence>
<evidence type="ECO:0000256" key="1">
    <source>
        <dbReference type="ARBA" id="ARBA00004651"/>
    </source>
</evidence>
<accession>A0A941HQ87</accession>
<comment type="subcellular location">
    <subcellularLocation>
        <location evidence="1">Cell membrane</location>
        <topology evidence="1">Multi-pass membrane protein</topology>
    </subcellularLocation>
</comment>
<protein>
    <submittedName>
        <fullName evidence="10">ABC transporter permease</fullName>
    </submittedName>
</protein>